<evidence type="ECO:0000256" key="4">
    <source>
        <dbReference type="ARBA" id="ARBA00022786"/>
    </source>
</evidence>
<reference evidence="10" key="1">
    <citation type="journal article" date="2023" name="Mol. Biol. Evol.">
        <title>Third-Generation Sequencing Reveals the Adaptive Role of the Epigenome in Three Deep-Sea Polychaetes.</title>
        <authorList>
            <person name="Perez M."/>
            <person name="Aroh O."/>
            <person name="Sun Y."/>
            <person name="Lan Y."/>
            <person name="Juniper S.K."/>
            <person name="Young C.R."/>
            <person name="Angers B."/>
            <person name="Qian P.Y."/>
        </authorList>
    </citation>
    <scope>NUCLEOTIDE SEQUENCE</scope>
    <source>
        <strain evidence="10">P08H-3</strain>
    </source>
</reference>
<dbReference type="Gene3D" id="1.25.10.10">
    <property type="entry name" value="Leucine-rich Repeat Variant"/>
    <property type="match status" value="1"/>
</dbReference>
<proteinExistence type="inferred from homology"/>
<keyword evidence="3" id="KW-0677">Repeat</keyword>
<evidence type="ECO:0000256" key="2">
    <source>
        <dbReference type="ARBA" id="ARBA00022614"/>
    </source>
</evidence>
<sequence>MSSPSFTWWPSNSWPDNSPDSLLDSCLSLLVDNPSILLDYDAKTQRYSLKPGVTLPWNFSEWLLKRWGEGKVIDEKFLHVFRNTERTRLKQLNLAETHVNDTALGWLMAHKPREVNIYQCEDVTSTALDIIQEHSENLTVLFIGNNRQMLNLCATDEWLGSATACSICALNALFRCSRLQALSIHGLLESETMHHHNFVNQMPSDLKSRLLYLDLSRCEIEMSGIGEFSNLISLILYDVPIVFPDAIFPEIGKLIRLQVLDLSQSRDQPVLYKHPEMLLKQLVDCLPLLTYLDISGTNLAGFPKPKQISHSLKASDKFCDEEDECAIPGLEGHYLEFLGLLTCPYRACERKDIPAKHVTGDANEEQTLLSVQKYVHKPELLLHSLDHLFQLCRHSECHDQRTALKAILEAMKKHPKLRAVQISGSASLFYICKSGDKDYFSVKVKRIIIKTLLEAMENHMGDKTMLRNGCLTLCHFKIPQDLMFDYERVVKLLLKIVRPDDQPNFHQHVGIYLLNSLACQVNGPEKQLVGDVGAIKGMLELIEDRLRREVCDEVMEIAWSTMWNVTDETARNCVRFIEGDGLELFVRCLKMFPNKEELLRNMMGLMGNVAEVPYLRPRLMHSEYVTIFSDLLDSSSDGIEVSYNACGVLAHMVSDGVSAWFGDVGSRKSVLQRMVNAISRWKINTKRNINYRSFEPILRLLPKFHTPEAQHWAVWALCNLTRVYRKKYCELVLKENGLELLEELVADPRPFLDSKELASHVIRRCKMYQDNEDYESSDETDVENMDEDDE</sequence>
<feature type="domain" description="Zer-1-like leucine-rich repeats region" evidence="9">
    <location>
        <begin position="209"/>
        <end position="343"/>
    </location>
</feature>
<evidence type="ECO:0000256" key="3">
    <source>
        <dbReference type="ARBA" id="ARBA00022737"/>
    </source>
</evidence>
<comment type="caution">
    <text evidence="10">The sequence shown here is derived from an EMBL/GenBank/DDBJ whole genome shotgun (WGS) entry which is preliminary data.</text>
</comment>
<dbReference type="InterPro" id="IPR032675">
    <property type="entry name" value="LRR_dom_sf"/>
</dbReference>
<dbReference type="PANTHER" id="PTHR12904">
    <property type="match status" value="1"/>
</dbReference>
<evidence type="ECO:0000256" key="5">
    <source>
        <dbReference type="ARBA" id="ARBA00067612"/>
    </source>
</evidence>
<dbReference type="EMBL" id="JAODUP010000749">
    <property type="protein sequence ID" value="KAK2144514.1"/>
    <property type="molecule type" value="Genomic_DNA"/>
</dbReference>
<dbReference type="PANTHER" id="PTHR12904:SF23">
    <property type="entry name" value="PROTEIN ZER-1 HOMOLOG"/>
    <property type="match status" value="1"/>
</dbReference>
<dbReference type="GO" id="GO:0031462">
    <property type="term" value="C:Cul2-RING ubiquitin ligase complex"/>
    <property type="evidence" value="ECO:0007669"/>
    <property type="project" value="TreeGrafter"/>
</dbReference>
<dbReference type="InterPro" id="IPR011989">
    <property type="entry name" value="ARM-like"/>
</dbReference>
<feature type="region of interest" description="Disordered" evidence="7">
    <location>
        <begin position="771"/>
        <end position="790"/>
    </location>
</feature>
<dbReference type="FunFam" id="1.25.10.10:FF:000111">
    <property type="entry name" value="Protein zer-1 homolog"/>
    <property type="match status" value="1"/>
</dbReference>
<accession>A0AAD9J195</accession>
<dbReference type="Pfam" id="PF25013">
    <property type="entry name" value="LRR_Zer-1"/>
    <property type="match status" value="1"/>
</dbReference>
<organism evidence="10 11">
    <name type="scientific">Paralvinella palmiformis</name>
    <dbReference type="NCBI Taxonomy" id="53620"/>
    <lineage>
        <taxon>Eukaryota</taxon>
        <taxon>Metazoa</taxon>
        <taxon>Spiralia</taxon>
        <taxon>Lophotrochozoa</taxon>
        <taxon>Annelida</taxon>
        <taxon>Polychaeta</taxon>
        <taxon>Sedentaria</taxon>
        <taxon>Canalipalpata</taxon>
        <taxon>Terebellida</taxon>
        <taxon>Terebelliformia</taxon>
        <taxon>Alvinellidae</taxon>
        <taxon>Paralvinella</taxon>
    </lineage>
</organism>
<evidence type="ECO:0000256" key="1">
    <source>
        <dbReference type="ARBA" id="ARBA00009420"/>
    </source>
</evidence>
<dbReference type="InterPro" id="IPR051341">
    <property type="entry name" value="Zyg-11_UBL_adapter"/>
</dbReference>
<keyword evidence="4" id="KW-0833">Ubl conjugation pathway</keyword>
<gene>
    <name evidence="10" type="ORF">LSH36_749g01009</name>
</gene>
<name>A0AAD9J195_9ANNE</name>
<dbReference type="Proteomes" id="UP001208570">
    <property type="component" value="Unassembled WGS sequence"/>
</dbReference>
<dbReference type="AlphaFoldDB" id="A0AAD9J195"/>
<dbReference type="InterPro" id="IPR056845">
    <property type="entry name" value="LRR_Zer-1"/>
</dbReference>
<protein>
    <recommendedName>
        <fullName evidence="5">Protein zer-1 homolog</fullName>
    </recommendedName>
    <alternativeName>
        <fullName evidence="6">Zyg-11 homolog B-like protein</fullName>
    </alternativeName>
</protein>
<evidence type="ECO:0000259" key="9">
    <source>
        <dbReference type="Pfam" id="PF25013"/>
    </source>
</evidence>
<evidence type="ECO:0000256" key="7">
    <source>
        <dbReference type="SAM" id="MobiDB-lite"/>
    </source>
</evidence>
<dbReference type="InterPro" id="IPR016024">
    <property type="entry name" value="ARM-type_fold"/>
</dbReference>
<evidence type="ECO:0000313" key="11">
    <source>
        <dbReference type="Proteomes" id="UP001208570"/>
    </source>
</evidence>
<comment type="similarity">
    <text evidence="1">Belongs to the zyg-11 family.</text>
</comment>
<dbReference type="Pfam" id="PF22964">
    <property type="entry name" value="ZER1-like_2nd"/>
    <property type="match status" value="1"/>
</dbReference>
<dbReference type="Gene3D" id="3.80.10.10">
    <property type="entry name" value="Ribonuclease Inhibitor"/>
    <property type="match status" value="2"/>
</dbReference>
<evidence type="ECO:0000256" key="6">
    <source>
        <dbReference type="ARBA" id="ARBA00081214"/>
    </source>
</evidence>
<dbReference type="SUPFAM" id="SSF52047">
    <property type="entry name" value="RNI-like"/>
    <property type="match status" value="1"/>
</dbReference>
<keyword evidence="2" id="KW-0433">Leucine-rich repeat</keyword>
<evidence type="ECO:0000259" key="8">
    <source>
        <dbReference type="Pfam" id="PF22964"/>
    </source>
</evidence>
<feature type="domain" description="Protein zer-1 homolog-like C-terminal" evidence="8">
    <location>
        <begin position="410"/>
        <end position="766"/>
    </location>
</feature>
<dbReference type="SUPFAM" id="SSF48371">
    <property type="entry name" value="ARM repeat"/>
    <property type="match status" value="1"/>
</dbReference>
<keyword evidence="11" id="KW-1185">Reference proteome</keyword>
<evidence type="ECO:0000313" key="10">
    <source>
        <dbReference type="EMBL" id="KAK2144514.1"/>
    </source>
</evidence>
<dbReference type="InterPro" id="IPR055142">
    <property type="entry name" value="ZER1-like_C"/>
</dbReference>